<evidence type="ECO:0000259" key="13">
    <source>
        <dbReference type="PROSITE" id="PS50893"/>
    </source>
</evidence>
<evidence type="ECO:0000256" key="12">
    <source>
        <dbReference type="SAM" id="MobiDB-lite"/>
    </source>
</evidence>
<evidence type="ECO:0000256" key="10">
    <source>
        <dbReference type="ARBA" id="ARBA00022884"/>
    </source>
</evidence>
<dbReference type="Proteomes" id="UP001230188">
    <property type="component" value="Unassembled WGS sequence"/>
</dbReference>
<dbReference type="AlphaFoldDB" id="A0AAD7XQB3"/>
<keyword evidence="15" id="KW-1185">Reference proteome</keyword>
<evidence type="ECO:0000256" key="3">
    <source>
        <dbReference type="ARBA" id="ARBA00022555"/>
    </source>
</evidence>
<reference evidence="14" key="1">
    <citation type="submission" date="2023-01" db="EMBL/GenBank/DDBJ databases">
        <title>Metagenome sequencing of chrysophaentin producing Chrysophaeum taylorii.</title>
        <authorList>
            <person name="Davison J."/>
            <person name="Bewley C."/>
        </authorList>
    </citation>
    <scope>NUCLEOTIDE SEQUENCE</scope>
    <source>
        <strain evidence="14">NIES-1699</strain>
    </source>
</reference>
<dbReference type="GO" id="GO:0000049">
    <property type="term" value="F:tRNA binding"/>
    <property type="evidence" value="ECO:0007669"/>
    <property type="project" value="UniProtKB-KW"/>
</dbReference>
<evidence type="ECO:0000256" key="6">
    <source>
        <dbReference type="ARBA" id="ARBA00022741"/>
    </source>
</evidence>
<keyword evidence="5" id="KW-0677">Repeat</keyword>
<dbReference type="FunFam" id="3.40.50.300:FF:000183">
    <property type="entry name" value="ABC transporter ATP-binding protein yjjK"/>
    <property type="match status" value="1"/>
</dbReference>
<keyword evidence="7" id="KW-0378">Hydrolase</keyword>
<evidence type="ECO:0000313" key="14">
    <source>
        <dbReference type="EMBL" id="KAJ8613555.1"/>
    </source>
</evidence>
<dbReference type="NCBIfam" id="NF008775">
    <property type="entry name" value="PRK11819.1"/>
    <property type="match status" value="1"/>
</dbReference>
<keyword evidence="4" id="KW-0699">rRNA-binding</keyword>
<accession>A0AAD7XQB3</accession>
<dbReference type="GO" id="GO:0045900">
    <property type="term" value="P:negative regulation of translational elongation"/>
    <property type="evidence" value="ECO:0007669"/>
    <property type="project" value="InterPro"/>
</dbReference>
<dbReference type="GO" id="GO:0019843">
    <property type="term" value="F:rRNA binding"/>
    <property type="evidence" value="ECO:0007669"/>
    <property type="project" value="UniProtKB-KW"/>
</dbReference>
<dbReference type="SMART" id="SM00382">
    <property type="entry name" value="AAA"/>
    <property type="match status" value="2"/>
</dbReference>
<dbReference type="InterPro" id="IPR017871">
    <property type="entry name" value="ABC_transporter-like_CS"/>
</dbReference>
<dbReference type="FunFam" id="3.40.50.300:FF:000011">
    <property type="entry name" value="Putative ABC transporter ATP-binding component"/>
    <property type="match status" value="1"/>
</dbReference>
<feature type="compositionally biased region" description="Basic and acidic residues" evidence="12">
    <location>
        <begin position="15"/>
        <end position="24"/>
    </location>
</feature>
<dbReference type="CDD" id="cd03221">
    <property type="entry name" value="ABCF_EF-3"/>
    <property type="match status" value="2"/>
</dbReference>
<evidence type="ECO:0000256" key="1">
    <source>
        <dbReference type="ARBA" id="ARBA00005868"/>
    </source>
</evidence>
<evidence type="ECO:0000313" key="15">
    <source>
        <dbReference type="Proteomes" id="UP001230188"/>
    </source>
</evidence>
<name>A0AAD7XQB3_9STRA</name>
<keyword evidence="8" id="KW-0067">ATP-binding</keyword>
<dbReference type="InterPro" id="IPR022374">
    <property type="entry name" value="EttA"/>
</dbReference>
<evidence type="ECO:0000256" key="11">
    <source>
        <dbReference type="ARBA" id="ARBA00022917"/>
    </source>
</evidence>
<gene>
    <name evidence="14" type="ORF">CTAYLR_002199</name>
</gene>
<dbReference type="EMBL" id="JAQMWT010000028">
    <property type="protein sequence ID" value="KAJ8613555.1"/>
    <property type="molecule type" value="Genomic_DNA"/>
</dbReference>
<dbReference type="PANTHER" id="PTHR43858:SF1">
    <property type="entry name" value="ABC TRANSPORTER-RELATED PROTEIN"/>
    <property type="match status" value="1"/>
</dbReference>
<dbReference type="InterPro" id="IPR027417">
    <property type="entry name" value="P-loop_NTPase"/>
</dbReference>
<sequence length="604" mass="66266">MQLAGAFQVSSPRGVRREMRVDAKKSKKKKQEKQSVMEERFDASTRQYAFTLAGLTKKIGTRTVLDKIDLAFFNGAKIGVVGRNGSGKSTLLKIMAGLDAEFDGIARPAAGASIGYLAQEPELEGPTVEEAIGAAVGKGRAMLARFEDLSERLATDYSDELMEDLAAVQDAIDAGDLWDLDRRVETALSALRCPPRASRVETLSGGERRRVAIAKLLLENHDMLLLDEPTNHLDAESVAWLEGWLVDFKGTVVVVTHDRYFLDRITRWVLELNDGKGLPFEGSYARWLEMKLQGAKDTKQVASLAAELDCFKQRADRPAARRLDNYDDLIASGGVPANALFVPAGPRLGADCVAVDGVTHAYGDRVLFRDLSFEIPRGAIVGVVGPNGAGKSTLTKLISKTIEPTAGQVRLGQTVALATADQSRALDPDKTVFEAVADGLDQLEFGPTTQINARQYLSWFGFTGGAQSKKIRQLSGGERNRAFLAKQLRANANVWLLDEPSNDLDATFRRSSSPLVSTLRALEDALLAFAGSAVVVSHDRFFLDRVATHILAFEPDDDADVDSHVVFFQGNWQEYDEDRRRRFGNNALPKPLKYNRNQIKQVLA</sequence>
<dbReference type="InterPro" id="IPR003593">
    <property type="entry name" value="AAA+_ATPase"/>
</dbReference>
<keyword evidence="2" id="KW-0963">Cytoplasm</keyword>
<evidence type="ECO:0000256" key="9">
    <source>
        <dbReference type="ARBA" id="ARBA00022845"/>
    </source>
</evidence>
<dbReference type="InterPro" id="IPR003439">
    <property type="entry name" value="ABC_transporter-like_ATP-bd"/>
</dbReference>
<keyword evidence="10" id="KW-0694">RNA-binding</keyword>
<comment type="caution">
    <text evidence="14">The sequence shown here is derived from an EMBL/GenBank/DDBJ whole genome shotgun (WGS) entry which is preliminary data.</text>
</comment>
<keyword evidence="11" id="KW-0648">Protein biosynthesis</keyword>
<keyword evidence="9" id="KW-0810">Translation regulation</keyword>
<feature type="domain" description="ABC transporter" evidence="13">
    <location>
        <begin position="50"/>
        <end position="300"/>
    </location>
</feature>
<feature type="domain" description="ABC transporter" evidence="13">
    <location>
        <begin position="353"/>
        <end position="580"/>
    </location>
</feature>
<proteinExistence type="inferred from homology"/>
<keyword evidence="6" id="KW-0547">Nucleotide-binding</keyword>
<comment type="similarity">
    <text evidence="1">Belongs to the ABC transporter superfamily. ABCF family. Translational throttle EttA subfamily.</text>
</comment>
<dbReference type="SUPFAM" id="SSF52540">
    <property type="entry name" value="P-loop containing nucleoside triphosphate hydrolases"/>
    <property type="match status" value="2"/>
</dbReference>
<dbReference type="GO" id="GO:0006412">
    <property type="term" value="P:translation"/>
    <property type="evidence" value="ECO:0007669"/>
    <property type="project" value="UniProtKB-KW"/>
</dbReference>
<organism evidence="14 15">
    <name type="scientific">Chrysophaeum taylorii</name>
    <dbReference type="NCBI Taxonomy" id="2483200"/>
    <lineage>
        <taxon>Eukaryota</taxon>
        <taxon>Sar</taxon>
        <taxon>Stramenopiles</taxon>
        <taxon>Ochrophyta</taxon>
        <taxon>Pelagophyceae</taxon>
        <taxon>Pelagomonadales</taxon>
        <taxon>Pelagomonadaceae</taxon>
        <taxon>Chrysophaeum</taxon>
    </lineage>
</organism>
<dbReference type="GO" id="GO:0005524">
    <property type="term" value="F:ATP binding"/>
    <property type="evidence" value="ECO:0007669"/>
    <property type="project" value="UniProtKB-KW"/>
</dbReference>
<dbReference type="PROSITE" id="PS50893">
    <property type="entry name" value="ABC_TRANSPORTER_2"/>
    <property type="match status" value="2"/>
</dbReference>
<dbReference type="PANTHER" id="PTHR43858">
    <property type="entry name" value="ENERGY-DEPENDENT TRANSLATIONAL THROTTLE PROTEIN ETTA"/>
    <property type="match status" value="1"/>
</dbReference>
<dbReference type="GO" id="GO:0016887">
    <property type="term" value="F:ATP hydrolysis activity"/>
    <property type="evidence" value="ECO:0007669"/>
    <property type="project" value="InterPro"/>
</dbReference>
<evidence type="ECO:0000256" key="4">
    <source>
        <dbReference type="ARBA" id="ARBA00022730"/>
    </source>
</evidence>
<protein>
    <recommendedName>
        <fullName evidence="13">ABC transporter domain-containing protein</fullName>
    </recommendedName>
</protein>
<evidence type="ECO:0000256" key="7">
    <source>
        <dbReference type="ARBA" id="ARBA00022801"/>
    </source>
</evidence>
<dbReference type="Gene3D" id="3.40.50.300">
    <property type="entry name" value="P-loop containing nucleotide triphosphate hydrolases"/>
    <property type="match status" value="2"/>
</dbReference>
<evidence type="ECO:0000256" key="8">
    <source>
        <dbReference type="ARBA" id="ARBA00022840"/>
    </source>
</evidence>
<dbReference type="PROSITE" id="PS00211">
    <property type="entry name" value="ABC_TRANSPORTER_1"/>
    <property type="match status" value="2"/>
</dbReference>
<evidence type="ECO:0000256" key="2">
    <source>
        <dbReference type="ARBA" id="ARBA00022490"/>
    </source>
</evidence>
<dbReference type="Pfam" id="PF00005">
    <property type="entry name" value="ABC_tran"/>
    <property type="match status" value="2"/>
</dbReference>
<feature type="region of interest" description="Disordered" evidence="12">
    <location>
        <begin position="1"/>
        <end position="38"/>
    </location>
</feature>
<evidence type="ECO:0000256" key="5">
    <source>
        <dbReference type="ARBA" id="ARBA00022737"/>
    </source>
</evidence>
<keyword evidence="3" id="KW-0820">tRNA-binding</keyword>